<feature type="region of interest" description="Disordered" evidence="2">
    <location>
        <begin position="170"/>
        <end position="281"/>
    </location>
</feature>
<accession>A0A9N9F485</accession>
<feature type="compositionally biased region" description="Low complexity" evidence="2">
    <location>
        <begin position="232"/>
        <end position="251"/>
    </location>
</feature>
<feature type="compositionally biased region" description="Polar residues" evidence="2">
    <location>
        <begin position="258"/>
        <end position="281"/>
    </location>
</feature>
<reference evidence="3" key="1">
    <citation type="submission" date="2021-06" db="EMBL/GenBank/DDBJ databases">
        <authorList>
            <person name="Kallberg Y."/>
            <person name="Tangrot J."/>
            <person name="Rosling A."/>
        </authorList>
    </citation>
    <scope>NUCLEOTIDE SEQUENCE</scope>
    <source>
        <strain evidence="3">CL551</strain>
    </source>
</reference>
<proteinExistence type="predicted"/>
<feature type="compositionally biased region" description="Basic and acidic residues" evidence="2">
    <location>
        <begin position="101"/>
        <end position="111"/>
    </location>
</feature>
<keyword evidence="1" id="KW-0175">Coiled coil</keyword>
<feature type="coiled-coil region" evidence="1">
    <location>
        <begin position="14"/>
        <end position="74"/>
    </location>
</feature>
<feature type="compositionally biased region" description="Polar residues" evidence="2">
    <location>
        <begin position="178"/>
        <end position="194"/>
    </location>
</feature>
<feature type="region of interest" description="Disordered" evidence="2">
    <location>
        <begin position="90"/>
        <end position="131"/>
    </location>
</feature>
<dbReference type="Proteomes" id="UP000789342">
    <property type="component" value="Unassembled WGS sequence"/>
</dbReference>
<evidence type="ECO:0000256" key="2">
    <source>
        <dbReference type="SAM" id="MobiDB-lite"/>
    </source>
</evidence>
<dbReference type="AlphaFoldDB" id="A0A9N9F485"/>
<name>A0A9N9F485_9GLOM</name>
<evidence type="ECO:0000256" key="1">
    <source>
        <dbReference type="SAM" id="Coils"/>
    </source>
</evidence>
<sequence>MVHNTLAVNCAPTEEKELKRISSLEQRVAELENTLLRTAAAALEKRVAELEASLRESNEECDKLRKTIVDMESACKKVIPRTKEEDTFEVNDFTSEGDEKDSEKDSEKDIFESSEEQDNNSPEISDAPSVSFDDKEAEVIYGRVLKLIENMKSDCTKAIHLKIHTSMLGRSRAPSVSGIFTPSRPATPSSGHQVSSNISNSPTRIPPSRISSLPSPNGSHVSSRPGTPSGVHSISTLNSTGSSSSSTVISHNLRRKSSSISRPRTPNWLPNCSTPSGAQSPPSCNGIGIQSNLHSSIIPSGIPSNLPSKSTNIPMHIPSMRHFSKSHDSWTAILDSLPLNVN</sequence>
<feature type="compositionally biased region" description="Low complexity" evidence="2">
    <location>
        <begin position="195"/>
        <end position="217"/>
    </location>
</feature>
<dbReference type="OrthoDB" id="2420203at2759"/>
<keyword evidence="4" id="KW-1185">Reference proteome</keyword>
<organism evidence="3 4">
    <name type="scientific">Acaulospora morrowiae</name>
    <dbReference type="NCBI Taxonomy" id="94023"/>
    <lineage>
        <taxon>Eukaryota</taxon>
        <taxon>Fungi</taxon>
        <taxon>Fungi incertae sedis</taxon>
        <taxon>Mucoromycota</taxon>
        <taxon>Glomeromycotina</taxon>
        <taxon>Glomeromycetes</taxon>
        <taxon>Diversisporales</taxon>
        <taxon>Acaulosporaceae</taxon>
        <taxon>Acaulospora</taxon>
    </lineage>
</organism>
<dbReference type="EMBL" id="CAJVPV010001809">
    <property type="protein sequence ID" value="CAG8508780.1"/>
    <property type="molecule type" value="Genomic_DNA"/>
</dbReference>
<gene>
    <name evidence="3" type="ORF">AMORRO_LOCUS3620</name>
</gene>
<comment type="caution">
    <text evidence="3">The sequence shown here is derived from an EMBL/GenBank/DDBJ whole genome shotgun (WGS) entry which is preliminary data.</text>
</comment>
<protein>
    <submittedName>
        <fullName evidence="3">4064_t:CDS:1</fullName>
    </submittedName>
</protein>
<evidence type="ECO:0000313" key="3">
    <source>
        <dbReference type="EMBL" id="CAG8508780.1"/>
    </source>
</evidence>
<evidence type="ECO:0000313" key="4">
    <source>
        <dbReference type="Proteomes" id="UP000789342"/>
    </source>
</evidence>